<dbReference type="EMBL" id="BKCL01000001">
    <property type="protein sequence ID" value="GEQ96796.1"/>
    <property type="molecule type" value="Genomic_DNA"/>
</dbReference>
<name>A0A5A7N2C7_9PROT</name>
<dbReference type="CDD" id="cd00093">
    <property type="entry name" value="HTH_XRE"/>
    <property type="match status" value="1"/>
</dbReference>
<evidence type="ECO:0000313" key="6">
    <source>
        <dbReference type="Proteomes" id="UP000325187"/>
    </source>
</evidence>
<evidence type="ECO:0000313" key="4">
    <source>
        <dbReference type="EMBL" id="GER01216.1"/>
    </source>
</evidence>
<dbReference type="Proteomes" id="UP000322084">
    <property type="component" value="Unassembled WGS sequence"/>
</dbReference>
<keyword evidence="6" id="KW-1185">Reference proteome</keyword>
<dbReference type="GO" id="GO:0003700">
    <property type="term" value="F:DNA-binding transcription factor activity"/>
    <property type="evidence" value="ECO:0007669"/>
    <property type="project" value="TreeGrafter"/>
</dbReference>
<dbReference type="Proteomes" id="UP000325187">
    <property type="component" value="Unassembled WGS sequence"/>
</dbReference>
<dbReference type="InterPro" id="IPR050807">
    <property type="entry name" value="TransReg_Diox_bact_type"/>
</dbReference>
<gene>
    <name evidence="3" type="ORF">JCM17844_04330</name>
    <name evidence="4" type="ORF">JCM17845_18390</name>
</gene>
<evidence type="ECO:0000259" key="2">
    <source>
        <dbReference type="PROSITE" id="PS50943"/>
    </source>
</evidence>
<keyword evidence="1" id="KW-0238">DNA-binding</keyword>
<evidence type="ECO:0000313" key="3">
    <source>
        <dbReference type="EMBL" id="GEQ96796.1"/>
    </source>
</evidence>
<dbReference type="PROSITE" id="PS50943">
    <property type="entry name" value="HTH_CROC1"/>
    <property type="match status" value="1"/>
</dbReference>
<dbReference type="SMART" id="SM00530">
    <property type="entry name" value="HTH_XRE"/>
    <property type="match status" value="1"/>
</dbReference>
<proteinExistence type="predicted"/>
<dbReference type="GO" id="GO:0005829">
    <property type="term" value="C:cytosol"/>
    <property type="evidence" value="ECO:0007669"/>
    <property type="project" value="TreeGrafter"/>
</dbReference>
<sequence>MISGDPVDTYVGRRIRERRKIVGFTQQKLAEKLGISFQQVQKYEKGLNRVGVSRLVKLSAALNVPISYFFEDLEQMEKETQLRGNPAIDPYILSHAQVLAVVKNLIGIRDDRVRRRIIDLIQSVHDSQKAA</sequence>
<protein>
    <submittedName>
        <fullName evidence="4">Transcriptional regulator</fullName>
    </submittedName>
</protein>
<dbReference type="SUPFAM" id="SSF47413">
    <property type="entry name" value="lambda repressor-like DNA-binding domains"/>
    <property type="match status" value="1"/>
</dbReference>
<dbReference type="RefSeq" id="WP_149999392.1">
    <property type="nucleotide sequence ID" value="NZ_BKCL01000001.1"/>
</dbReference>
<dbReference type="PANTHER" id="PTHR46797">
    <property type="entry name" value="HTH-TYPE TRANSCRIPTIONAL REGULATOR"/>
    <property type="match status" value="1"/>
</dbReference>
<accession>A0A5A7MLU9</accession>
<comment type="caution">
    <text evidence="4">The sequence shown here is derived from an EMBL/GenBank/DDBJ whole genome shotgun (WGS) entry which is preliminary data.</text>
</comment>
<dbReference type="InterPro" id="IPR010982">
    <property type="entry name" value="Lambda_DNA-bd_dom_sf"/>
</dbReference>
<accession>A0A5A7N2C7</accession>
<dbReference type="EMBL" id="BKCM01000008">
    <property type="protein sequence ID" value="GER01216.1"/>
    <property type="molecule type" value="Genomic_DNA"/>
</dbReference>
<dbReference type="Pfam" id="PF01381">
    <property type="entry name" value="HTH_3"/>
    <property type="match status" value="1"/>
</dbReference>
<dbReference type="AlphaFoldDB" id="A0A5A7N2C7"/>
<dbReference type="GO" id="GO:0003677">
    <property type="term" value="F:DNA binding"/>
    <property type="evidence" value="ECO:0007669"/>
    <property type="project" value="UniProtKB-KW"/>
</dbReference>
<dbReference type="InterPro" id="IPR001387">
    <property type="entry name" value="Cro/C1-type_HTH"/>
</dbReference>
<dbReference type="PANTHER" id="PTHR46797:SF1">
    <property type="entry name" value="METHYLPHOSPHONATE SYNTHASE"/>
    <property type="match status" value="1"/>
</dbReference>
<evidence type="ECO:0000313" key="5">
    <source>
        <dbReference type="Proteomes" id="UP000322084"/>
    </source>
</evidence>
<dbReference type="Gene3D" id="1.10.260.40">
    <property type="entry name" value="lambda repressor-like DNA-binding domains"/>
    <property type="match status" value="1"/>
</dbReference>
<evidence type="ECO:0000256" key="1">
    <source>
        <dbReference type="ARBA" id="ARBA00023125"/>
    </source>
</evidence>
<feature type="domain" description="HTH cro/C1-type" evidence="2">
    <location>
        <begin position="15"/>
        <end position="69"/>
    </location>
</feature>
<organism evidence="4 6">
    <name type="scientific">Iodidimonas gelatinilytica</name>
    <dbReference type="NCBI Taxonomy" id="1236966"/>
    <lineage>
        <taxon>Bacteria</taxon>
        <taxon>Pseudomonadati</taxon>
        <taxon>Pseudomonadota</taxon>
        <taxon>Alphaproteobacteria</taxon>
        <taxon>Iodidimonadales</taxon>
        <taxon>Iodidimonadaceae</taxon>
        <taxon>Iodidimonas</taxon>
    </lineage>
</organism>
<reference evidence="5 6" key="1">
    <citation type="submission" date="2019-09" db="EMBL/GenBank/DDBJ databases">
        <title>NBRP : Genome information of microbial organism related human and environment.</title>
        <authorList>
            <person name="Hattori M."/>
            <person name="Oshima K."/>
            <person name="Inaba H."/>
            <person name="Suda W."/>
            <person name="Sakamoto M."/>
            <person name="Iino T."/>
            <person name="Kitahara M."/>
            <person name="Oshida Y."/>
            <person name="Iida T."/>
            <person name="Kudo T."/>
            <person name="Itoh T."/>
            <person name="Ohkuma M."/>
        </authorList>
    </citation>
    <scope>NUCLEOTIDE SEQUENCE [LARGE SCALE GENOMIC DNA]</scope>
    <source>
        <strain evidence="3 5">Hi-2</strain>
        <strain evidence="4 6">Mie-1</strain>
    </source>
</reference>